<dbReference type="PANTHER" id="PTHR45710:SF35">
    <property type="entry name" value="C-TYPE LECTIN DOMAIN FAMILY 2 MEMBER D"/>
    <property type="match status" value="1"/>
</dbReference>
<sequence length="196" mass="22107">MRMLPAESTLPDCVKGNRKILQGQCLSVVSTESPVKHYCCYAVIMVLTVAVIVLSVALSLSGKPENDNCGPCNASCPRGWIGFGSKCFYFSEDMRNWTSSQTSCKAQGAQLAQFDSLELLDYLKRYSGDFDYWIGLHRESPEHPWSWPDGTEYTRLYVFRTLFLLLCSCVVLCVNCDYKRGKPETCRANCTSMEEK</sequence>
<dbReference type="Proteomes" id="UP000886700">
    <property type="component" value="Unplaced"/>
</dbReference>
<dbReference type="InterPro" id="IPR033992">
    <property type="entry name" value="NKR-like_CTLD"/>
</dbReference>
<keyword evidence="3" id="KW-0430">Lectin</keyword>
<dbReference type="InterPro" id="IPR016186">
    <property type="entry name" value="C-type_lectin-like/link_sf"/>
</dbReference>
<keyword evidence="6 7" id="KW-0472">Membrane</keyword>
<keyword evidence="2 7" id="KW-0812">Transmembrane</keyword>
<accession>A0ABM2WRE8</accession>
<reference evidence="10" key="1">
    <citation type="submission" date="2025-08" db="UniProtKB">
        <authorList>
            <consortium name="RefSeq"/>
        </authorList>
    </citation>
    <scope>IDENTIFICATION</scope>
    <source>
        <tissue evidence="10">Liver</tissue>
    </source>
</reference>
<evidence type="ECO:0000256" key="6">
    <source>
        <dbReference type="ARBA" id="ARBA00023136"/>
    </source>
</evidence>
<gene>
    <name evidence="10" type="primary">LOC101822885</name>
</gene>
<organism evidence="9 10">
    <name type="scientific">Mesocricetus auratus</name>
    <name type="common">Golden hamster</name>
    <dbReference type="NCBI Taxonomy" id="10036"/>
    <lineage>
        <taxon>Eukaryota</taxon>
        <taxon>Metazoa</taxon>
        <taxon>Chordata</taxon>
        <taxon>Craniata</taxon>
        <taxon>Vertebrata</taxon>
        <taxon>Euteleostomi</taxon>
        <taxon>Mammalia</taxon>
        <taxon>Eutheria</taxon>
        <taxon>Euarchontoglires</taxon>
        <taxon>Glires</taxon>
        <taxon>Rodentia</taxon>
        <taxon>Myomorpha</taxon>
        <taxon>Muroidea</taxon>
        <taxon>Cricetidae</taxon>
        <taxon>Cricetinae</taxon>
        <taxon>Mesocricetus</taxon>
    </lineage>
</organism>
<evidence type="ECO:0000259" key="8">
    <source>
        <dbReference type="PROSITE" id="PS50041"/>
    </source>
</evidence>
<dbReference type="PANTHER" id="PTHR45710">
    <property type="entry name" value="C-TYPE LECTIN DOMAIN-CONTAINING PROTEIN 180"/>
    <property type="match status" value="1"/>
</dbReference>
<dbReference type="RefSeq" id="XP_040593332.1">
    <property type="nucleotide sequence ID" value="XM_040737398.1"/>
</dbReference>
<evidence type="ECO:0000256" key="1">
    <source>
        <dbReference type="ARBA" id="ARBA00004401"/>
    </source>
</evidence>
<dbReference type="InterPro" id="IPR001304">
    <property type="entry name" value="C-type_lectin-like"/>
</dbReference>
<dbReference type="GeneID" id="101822885"/>
<dbReference type="SUPFAM" id="SSF56436">
    <property type="entry name" value="C-type lectin-like"/>
    <property type="match status" value="1"/>
</dbReference>
<dbReference type="Gene3D" id="3.10.100.10">
    <property type="entry name" value="Mannose-Binding Protein A, subunit A"/>
    <property type="match status" value="1"/>
</dbReference>
<evidence type="ECO:0000256" key="4">
    <source>
        <dbReference type="ARBA" id="ARBA00022968"/>
    </source>
</evidence>
<feature type="transmembrane region" description="Helical" evidence="7">
    <location>
        <begin position="38"/>
        <end position="58"/>
    </location>
</feature>
<evidence type="ECO:0000256" key="3">
    <source>
        <dbReference type="ARBA" id="ARBA00022734"/>
    </source>
</evidence>
<evidence type="ECO:0000256" key="5">
    <source>
        <dbReference type="ARBA" id="ARBA00022989"/>
    </source>
</evidence>
<dbReference type="Pfam" id="PF00059">
    <property type="entry name" value="Lectin_C"/>
    <property type="match status" value="1"/>
</dbReference>
<name>A0ABM2WRE8_MESAU</name>
<dbReference type="InterPro" id="IPR016187">
    <property type="entry name" value="CTDL_fold"/>
</dbReference>
<evidence type="ECO:0000313" key="9">
    <source>
        <dbReference type="Proteomes" id="UP000886700"/>
    </source>
</evidence>
<evidence type="ECO:0000313" key="10">
    <source>
        <dbReference type="RefSeq" id="XP_040593332.1"/>
    </source>
</evidence>
<feature type="domain" description="C-type lectin" evidence="8">
    <location>
        <begin position="83"/>
        <end position="154"/>
    </location>
</feature>
<evidence type="ECO:0000256" key="2">
    <source>
        <dbReference type="ARBA" id="ARBA00022692"/>
    </source>
</evidence>
<dbReference type="PROSITE" id="PS50041">
    <property type="entry name" value="C_TYPE_LECTIN_2"/>
    <property type="match status" value="1"/>
</dbReference>
<protein>
    <submittedName>
        <fullName evidence="10">C-type lectin domain family 2 member E isoform X2</fullName>
    </submittedName>
</protein>
<evidence type="ECO:0000256" key="7">
    <source>
        <dbReference type="SAM" id="Phobius"/>
    </source>
</evidence>
<proteinExistence type="predicted"/>
<dbReference type="CDD" id="cd03593">
    <property type="entry name" value="CLECT_NK_receptors_like"/>
    <property type="match status" value="1"/>
</dbReference>
<comment type="subcellular location">
    <subcellularLocation>
        <location evidence="1">Cell membrane</location>
        <topology evidence="1">Single-pass type II membrane protein</topology>
    </subcellularLocation>
</comment>
<keyword evidence="9" id="KW-1185">Reference proteome</keyword>
<feature type="transmembrane region" description="Helical" evidence="7">
    <location>
        <begin position="157"/>
        <end position="178"/>
    </location>
</feature>
<dbReference type="SMART" id="SM00034">
    <property type="entry name" value="CLECT"/>
    <property type="match status" value="1"/>
</dbReference>
<keyword evidence="4" id="KW-0735">Signal-anchor</keyword>
<dbReference type="InterPro" id="IPR050828">
    <property type="entry name" value="C-type_lectin/matrix_domain"/>
</dbReference>
<keyword evidence="5 7" id="KW-1133">Transmembrane helix</keyword>